<dbReference type="GeneID" id="17319324"/>
<dbReference type="Proteomes" id="UP000012073">
    <property type="component" value="Unassembled WGS sequence"/>
</dbReference>
<proteinExistence type="predicted"/>
<dbReference type="AlphaFoldDB" id="R7QUF1"/>
<keyword evidence="2" id="KW-1185">Reference proteome</keyword>
<reference evidence="2" key="1">
    <citation type="journal article" date="2013" name="Proc. Natl. Acad. Sci. U.S.A.">
        <title>Genome structure and metabolic features in the red seaweed Chondrus crispus shed light on evolution of the Archaeplastida.</title>
        <authorList>
            <person name="Collen J."/>
            <person name="Porcel B."/>
            <person name="Carre W."/>
            <person name="Ball S.G."/>
            <person name="Chaparro C."/>
            <person name="Tonon T."/>
            <person name="Barbeyron T."/>
            <person name="Michel G."/>
            <person name="Noel B."/>
            <person name="Valentin K."/>
            <person name="Elias M."/>
            <person name="Artiguenave F."/>
            <person name="Arun A."/>
            <person name="Aury J.M."/>
            <person name="Barbosa-Neto J.F."/>
            <person name="Bothwell J.H."/>
            <person name="Bouget F.Y."/>
            <person name="Brillet L."/>
            <person name="Cabello-Hurtado F."/>
            <person name="Capella-Gutierrez S."/>
            <person name="Charrier B."/>
            <person name="Cladiere L."/>
            <person name="Cock J.M."/>
            <person name="Coelho S.M."/>
            <person name="Colleoni C."/>
            <person name="Czjzek M."/>
            <person name="Da Silva C."/>
            <person name="Delage L."/>
            <person name="Denoeud F."/>
            <person name="Deschamps P."/>
            <person name="Dittami S.M."/>
            <person name="Gabaldon T."/>
            <person name="Gachon C.M."/>
            <person name="Groisillier A."/>
            <person name="Herve C."/>
            <person name="Jabbari K."/>
            <person name="Katinka M."/>
            <person name="Kloareg B."/>
            <person name="Kowalczyk N."/>
            <person name="Labadie K."/>
            <person name="Leblanc C."/>
            <person name="Lopez P.J."/>
            <person name="McLachlan D.H."/>
            <person name="Meslet-Cladiere L."/>
            <person name="Moustafa A."/>
            <person name="Nehr Z."/>
            <person name="Nyvall Collen P."/>
            <person name="Panaud O."/>
            <person name="Partensky F."/>
            <person name="Poulain J."/>
            <person name="Rensing S.A."/>
            <person name="Rousvoal S."/>
            <person name="Samson G."/>
            <person name="Symeonidi A."/>
            <person name="Weissenbach J."/>
            <person name="Zambounis A."/>
            <person name="Wincker P."/>
            <person name="Boyen C."/>
        </authorList>
    </citation>
    <scope>NUCLEOTIDE SEQUENCE [LARGE SCALE GENOMIC DNA]</scope>
    <source>
        <strain evidence="2">cv. Stackhouse</strain>
    </source>
</reference>
<evidence type="ECO:0000313" key="2">
    <source>
        <dbReference type="Proteomes" id="UP000012073"/>
    </source>
</evidence>
<accession>R7QUF1</accession>
<gene>
    <name evidence="1" type="ORF">CHC_T00007829001</name>
</gene>
<evidence type="ECO:0000313" key="1">
    <source>
        <dbReference type="EMBL" id="CDF41313.1"/>
    </source>
</evidence>
<dbReference type="Gramene" id="CDF41313">
    <property type="protein sequence ID" value="CDF41313"/>
    <property type="gene ID" value="CHC_T00007829001"/>
</dbReference>
<sequence length="75" mass="8037">MNGQLSHPSWTNCWVVLISEQDMQALSLLWVTSVGTTWSATSSLAIAVLESNLGLAGSCFVCVLPNVHTTNDKDS</sequence>
<name>R7QUF1_CHOCR</name>
<dbReference type="KEGG" id="ccp:CHC_T00007829001"/>
<organism evidence="1 2">
    <name type="scientific">Chondrus crispus</name>
    <name type="common">Carrageen Irish moss</name>
    <name type="synonym">Polymorpha crispa</name>
    <dbReference type="NCBI Taxonomy" id="2769"/>
    <lineage>
        <taxon>Eukaryota</taxon>
        <taxon>Rhodophyta</taxon>
        <taxon>Florideophyceae</taxon>
        <taxon>Rhodymeniophycidae</taxon>
        <taxon>Gigartinales</taxon>
        <taxon>Gigartinaceae</taxon>
        <taxon>Chondrus</taxon>
    </lineage>
</organism>
<dbReference type="RefSeq" id="XP_005711607.1">
    <property type="nucleotide sequence ID" value="XM_005711550.1"/>
</dbReference>
<protein>
    <submittedName>
        <fullName evidence="1">Uncharacterized protein</fullName>
    </submittedName>
</protein>
<dbReference type="EMBL" id="HG002355">
    <property type="protein sequence ID" value="CDF41313.1"/>
    <property type="molecule type" value="Genomic_DNA"/>
</dbReference>